<reference evidence="2 3" key="1">
    <citation type="submission" date="2014-03" db="EMBL/GenBank/DDBJ databases">
        <title>Draft Genome of Photorhabdus temperata Meg1.</title>
        <authorList>
            <person name="Hurst S.G.IV."/>
            <person name="Morris K."/>
            <person name="Thomas K."/>
            <person name="Tisa L.S."/>
        </authorList>
    </citation>
    <scope>NUCLEOTIDE SEQUENCE [LARGE SCALE GENOMIC DNA]</scope>
    <source>
        <strain evidence="2 3">Meg1</strain>
    </source>
</reference>
<evidence type="ECO:0000256" key="1">
    <source>
        <dbReference type="SAM" id="MobiDB-lite"/>
    </source>
</evidence>
<dbReference type="PATRIC" id="fig|1393735.3.peg.2611"/>
<sequence length="423" mass="45930">MKYFFTTKLGETRYLQADGSLLCKDVPIARTGTQTYLPEEVDLQPDASGLVTVYRTEDEVFSPETMASFEGVAVTLDHPEDEEGNIVFVNPSNFSELAHGHIQNVRRGTGDKSDLLVADMLIKRKEAIDAVNAGMTDVSCGYDTQYKQIAPGKGKQYQITGNHLAIVEDGRAGSRCAIGDSAPKFKFKKEKPVMSWLKNLATAVKTRDDNALAKLIDEAPELPSDGMTSIPGATIHINVPSQATALPPAERTTIDDKPDTPNNPGNKTEDNAVPEWAQKFMDSISTRLDTLEGKTADSNPDDEEEDAKVTGDAAYRRNIIADAEIICPGFKPTGDKSLKRQVLNHAMRTGDSLKSFGIGDFSKAPKATVDAVFNAAVEINRQKNRLSPAAFPTADAASVTAGSKHATPAQLNELYANIWKRNK</sequence>
<feature type="region of interest" description="Disordered" evidence="1">
    <location>
        <begin position="241"/>
        <end position="273"/>
    </location>
</feature>
<protein>
    <recommendedName>
        <fullName evidence="4">Bacteriophage protein</fullName>
    </recommendedName>
</protein>
<dbReference type="PIRSF" id="PIRSF029215">
    <property type="entry name" value="UCP029215"/>
    <property type="match status" value="1"/>
</dbReference>
<name>A0A081RVX3_PHOTE</name>
<dbReference type="Pfam" id="PF09979">
    <property type="entry name" value="DUF2213"/>
    <property type="match status" value="1"/>
</dbReference>
<comment type="caution">
    <text evidence="2">The sequence shown here is derived from an EMBL/GenBank/DDBJ whole genome shotgun (WGS) entry which is preliminary data.</text>
</comment>
<organism evidence="2 3">
    <name type="scientific">Photorhabdus temperata subsp. temperata Meg1</name>
    <dbReference type="NCBI Taxonomy" id="1393735"/>
    <lineage>
        <taxon>Bacteria</taxon>
        <taxon>Pseudomonadati</taxon>
        <taxon>Pseudomonadota</taxon>
        <taxon>Gammaproteobacteria</taxon>
        <taxon>Enterobacterales</taxon>
        <taxon>Morganellaceae</taxon>
        <taxon>Photorhabdus</taxon>
    </lineage>
</organism>
<dbReference type="AlphaFoldDB" id="A0A081RVX3"/>
<proteinExistence type="predicted"/>
<evidence type="ECO:0000313" key="2">
    <source>
        <dbReference type="EMBL" id="KER02826.1"/>
    </source>
</evidence>
<evidence type="ECO:0000313" key="3">
    <source>
        <dbReference type="Proteomes" id="UP000028002"/>
    </source>
</evidence>
<evidence type="ECO:0008006" key="4">
    <source>
        <dbReference type="Google" id="ProtNLM"/>
    </source>
</evidence>
<accession>A0A081RVX3</accession>
<dbReference type="RefSeq" id="WP_036839546.1">
    <property type="nucleotide sequence ID" value="NZ_CAWLUD010000040.1"/>
</dbReference>
<dbReference type="InterPro" id="IPR016913">
    <property type="entry name" value="UCP029215"/>
</dbReference>
<dbReference type="Proteomes" id="UP000028002">
    <property type="component" value="Unassembled WGS sequence"/>
</dbReference>
<gene>
    <name evidence="2" type="ORF">MEG1DRAFT_02555</name>
</gene>
<dbReference type="EMBL" id="JGVH01000040">
    <property type="protein sequence ID" value="KER02826.1"/>
    <property type="molecule type" value="Genomic_DNA"/>
</dbReference>